<evidence type="ECO:0000313" key="2">
    <source>
        <dbReference type="EMBL" id="RWQ95576.1"/>
    </source>
</evidence>
<sequence length="597" mass="66469">MSFFAPYTSIMRLGQGFNSYTQEVCIDNAVTIHPHPAVSLSPPPSLGLRPEPTPESSHARHLSTDSLEDERLSLSCRPCLSDTMSVKPMSQTVSYTARAIDSVADIVDALNISSSATISYGSIKLGGGTSLIRENTVNESDINFIVSVKVTNEAPVSFGHMEFRPIIGLDPDHFPAVYGDSFIAGFLEGGEFSAIISIKVDDKSKVSRVKLAAEVQLLPRSLLQPFSSSALLDKDKEDIWKDTELSISVSWAGGGEIKEPTANWDLSTVIAAANEFPSQVLKHSQKILAILMNYNSLRSFHETNTKLDRPYIVLDYRLCDLYTADLLSAFMAYKALWKKISKMMKDPERYEAREPSDEVPDPIKCDVASLNMARTECRKGMTLILEETKLLATRPEIGSIKPDGTMREPPYRFPGELEARLPVCKSDVDNCGSCSPSSGETLAENSYVAHASRNFSRARKVEPSLPSVGRGFYSVDGNAHQTDTNATSKRIGNDSEHLSEPLRQRRTESHSSRLRTLIGAIKYCYRLDLVVFAILRWLKLYERRKMKRTEIEHRPPAFMLYNTAQPVPPIITRDLSEPDIQGHRHSQKGDFVDRTVS</sequence>
<evidence type="ECO:0000256" key="1">
    <source>
        <dbReference type="SAM" id="MobiDB-lite"/>
    </source>
</evidence>
<proteinExistence type="predicted"/>
<reference evidence="2 3" key="1">
    <citation type="journal article" date="2018" name="Front. Microbiol.">
        <title>Genomic and genetic insights into a cosmopolitan fungus, Paecilomyces variotii (Eurotiales).</title>
        <authorList>
            <person name="Urquhart A.S."/>
            <person name="Mondo S.J."/>
            <person name="Makela M.R."/>
            <person name="Hane J.K."/>
            <person name="Wiebenga A."/>
            <person name="He G."/>
            <person name="Mihaltcheva S."/>
            <person name="Pangilinan J."/>
            <person name="Lipzen A."/>
            <person name="Barry K."/>
            <person name="de Vries R.P."/>
            <person name="Grigoriev I.V."/>
            <person name="Idnurm A."/>
        </authorList>
    </citation>
    <scope>NUCLEOTIDE SEQUENCE [LARGE SCALE GENOMIC DNA]</scope>
    <source>
        <strain evidence="2 3">CBS 101075</strain>
    </source>
</reference>
<accession>A0A443HUS2</accession>
<name>A0A443HUS2_BYSSP</name>
<dbReference type="EMBL" id="RCNU01000005">
    <property type="protein sequence ID" value="RWQ95576.1"/>
    <property type="molecule type" value="Genomic_DNA"/>
</dbReference>
<gene>
    <name evidence="2" type="ORF">C8Q69DRAFT_259243</name>
</gene>
<dbReference type="Proteomes" id="UP000283841">
    <property type="component" value="Unassembled WGS sequence"/>
</dbReference>
<feature type="compositionally biased region" description="Basic and acidic residues" evidence="1">
    <location>
        <begin position="574"/>
        <end position="597"/>
    </location>
</feature>
<feature type="compositionally biased region" description="Low complexity" evidence="1">
    <location>
        <begin position="40"/>
        <end position="50"/>
    </location>
</feature>
<feature type="compositionally biased region" description="Polar residues" evidence="1">
    <location>
        <begin position="479"/>
        <end position="490"/>
    </location>
</feature>
<dbReference type="STRING" id="264951.A0A443HUS2"/>
<dbReference type="AlphaFoldDB" id="A0A443HUS2"/>
<protein>
    <submittedName>
        <fullName evidence="2">Uncharacterized protein</fullName>
    </submittedName>
</protein>
<feature type="region of interest" description="Disordered" evidence="1">
    <location>
        <begin position="573"/>
        <end position="597"/>
    </location>
</feature>
<feature type="compositionally biased region" description="Basic and acidic residues" evidence="1">
    <location>
        <begin position="491"/>
        <end position="511"/>
    </location>
</feature>
<organism evidence="2 3">
    <name type="scientific">Byssochlamys spectabilis</name>
    <name type="common">Paecilomyces variotii</name>
    <dbReference type="NCBI Taxonomy" id="264951"/>
    <lineage>
        <taxon>Eukaryota</taxon>
        <taxon>Fungi</taxon>
        <taxon>Dikarya</taxon>
        <taxon>Ascomycota</taxon>
        <taxon>Pezizomycotina</taxon>
        <taxon>Eurotiomycetes</taxon>
        <taxon>Eurotiomycetidae</taxon>
        <taxon>Eurotiales</taxon>
        <taxon>Thermoascaceae</taxon>
        <taxon>Paecilomyces</taxon>
    </lineage>
</organism>
<feature type="region of interest" description="Disordered" evidence="1">
    <location>
        <begin position="40"/>
        <end position="66"/>
    </location>
</feature>
<keyword evidence="3" id="KW-1185">Reference proteome</keyword>
<dbReference type="GeneID" id="39595943"/>
<dbReference type="VEuPathDB" id="FungiDB:C8Q69DRAFT_259243"/>
<evidence type="ECO:0000313" key="3">
    <source>
        <dbReference type="Proteomes" id="UP000283841"/>
    </source>
</evidence>
<comment type="caution">
    <text evidence="2">The sequence shown here is derived from an EMBL/GenBank/DDBJ whole genome shotgun (WGS) entry which is preliminary data.</text>
</comment>
<dbReference type="RefSeq" id="XP_028485221.1">
    <property type="nucleotide sequence ID" value="XM_028626666.1"/>
</dbReference>
<feature type="region of interest" description="Disordered" evidence="1">
    <location>
        <begin position="477"/>
        <end position="511"/>
    </location>
</feature>